<protein>
    <submittedName>
        <fullName evidence="2">Uncharacterized protein</fullName>
    </submittedName>
</protein>
<feature type="non-terminal residue" evidence="2">
    <location>
        <position position="262"/>
    </location>
</feature>
<sequence length="262" mass="28573">AIEKKRQRAEWVAKQKEDRIREKAEKARLKAERERERERMRTAPIRLPSPPPLSASDRQCIRHPMVSLGAPRPLPRLPLHSASLLAALSVTTPNFQRNVLKMTPGDREAAWQAPNRKSIRELAEEEGQTPRPDVRSNRGTSPSYVSAPMSLVQLLCRHASIGSAETEAEAEGKGEKERERDGEGEGEGDTPMVPTVPAVPTVPTVPSAETTSASTSIPSIPLPPCDPLAVVSRGSALLPSPLAKCWAPPFPVPPAKYQTMMA</sequence>
<evidence type="ECO:0000313" key="2">
    <source>
        <dbReference type="EMBL" id="GIQ90401.1"/>
    </source>
</evidence>
<name>A0A9K3GQ28_9EUKA</name>
<organism evidence="2 3">
    <name type="scientific">Kipferlia bialata</name>
    <dbReference type="NCBI Taxonomy" id="797122"/>
    <lineage>
        <taxon>Eukaryota</taxon>
        <taxon>Metamonada</taxon>
        <taxon>Carpediemonas-like organisms</taxon>
        <taxon>Kipferlia</taxon>
    </lineage>
</organism>
<gene>
    <name evidence="2" type="ORF">KIPB_013183</name>
</gene>
<feature type="compositionally biased region" description="Low complexity" evidence="1">
    <location>
        <begin position="189"/>
        <end position="218"/>
    </location>
</feature>
<evidence type="ECO:0000313" key="3">
    <source>
        <dbReference type="Proteomes" id="UP000265618"/>
    </source>
</evidence>
<reference evidence="2 3" key="1">
    <citation type="journal article" date="2018" name="PLoS ONE">
        <title>The draft genome of Kipferlia bialata reveals reductive genome evolution in fornicate parasites.</title>
        <authorList>
            <person name="Tanifuji G."/>
            <person name="Takabayashi S."/>
            <person name="Kume K."/>
            <person name="Takagi M."/>
            <person name="Nakayama T."/>
            <person name="Kamikawa R."/>
            <person name="Inagaki Y."/>
            <person name="Hashimoto T."/>
        </authorList>
    </citation>
    <scope>NUCLEOTIDE SEQUENCE [LARGE SCALE GENOMIC DNA]</scope>
    <source>
        <strain evidence="2">NY0173</strain>
    </source>
</reference>
<feature type="region of interest" description="Disordered" evidence="1">
    <location>
        <begin position="1"/>
        <end position="57"/>
    </location>
</feature>
<dbReference type="EMBL" id="BDIP01006133">
    <property type="protein sequence ID" value="GIQ90401.1"/>
    <property type="molecule type" value="Genomic_DNA"/>
</dbReference>
<accession>A0A9K3GQ28</accession>
<proteinExistence type="predicted"/>
<feature type="compositionally biased region" description="Basic and acidic residues" evidence="1">
    <location>
        <begin position="1"/>
        <end position="41"/>
    </location>
</feature>
<keyword evidence="3" id="KW-1185">Reference proteome</keyword>
<feature type="compositionally biased region" description="Basic and acidic residues" evidence="1">
    <location>
        <begin position="170"/>
        <end position="183"/>
    </location>
</feature>
<dbReference type="Proteomes" id="UP000265618">
    <property type="component" value="Unassembled WGS sequence"/>
</dbReference>
<dbReference type="AlphaFoldDB" id="A0A9K3GQ28"/>
<feature type="region of interest" description="Disordered" evidence="1">
    <location>
        <begin position="163"/>
        <end position="218"/>
    </location>
</feature>
<evidence type="ECO:0000256" key="1">
    <source>
        <dbReference type="SAM" id="MobiDB-lite"/>
    </source>
</evidence>
<comment type="caution">
    <text evidence="2">The sequence shown here is derived from an EMBL/GenBank/DDBJ whole genome shotgun (WGS) entry which is preliminary data.</text>
</comment>
<feature type="non-terminal residue" evidence="2">
    <location>
        <position position="1"/>
    </location>
</feature>
<feature type="region of interest" description="Disordered" evidence="1">
    <location>
        <begin position="121"/>
        <end position="145"/>
    </location>
</feature>